<organism evidence="3 4">
    <name type="scientific">Candidatus Daviesbacteria bacterium GW2011_GWA1_36_8</name>
    <dbReference type="NCBI Taxonomy" id="1618417"/>
    <lineage>
        <taxon>Bacteria</taxon>
        <taxon>Candidatus Daviesiibacteriota</taxon>
    </lineage>
</organism>
<protein>
    <submittedName>
        <fullName evidence="3">Glycosyl transferase group 1</fullName>
    </submittedName>
</protein>
<dbReference type="PANTHER" id="PTHR46401">
    <property type="entry name" value="GLYCOSYLTRANSFERASE WBBK-RELATED"/>
    <property type="match status" value="1"/>
</dbReference>
<dbReference type="PANTHER" id="PTHR46401:SF2">
    <property type="entry name" value="GLYCOSYLTRANSFERASE WBBK-RELATED"/>
    <property type="match status" value="1"/>
</dbReference>
<dbReference type="Proteomes" id="UP000034448">
    <property type="component" value="Unassembled WGS sequence"/>
</dbReference>
<name>A0A0G0FNS0_9BACT</name>
<dbReference type="EMBL" id="LBSJ01000016">
    <property type="protein sequence ID" value="KKQ15440.1"/>
    <property type="molecule type" value="Genomic_DNA"/>
</dbReference>
<evidence type="ECO:0000259" key="2">
    <source>
        <dbReference type="Pfam" id="PF00534"/>
    </source>
</evidence>
<dbReference type="InterPro" id="IPR001296">
    <property type="entry name" value="Glyco_trans_1"/>
</dbReference>
<evidence type="ECO:0000256" key="1">
    <source>
        <dbReference type="ARBA" id="ARBA00022679"/>
    </source>
</evidence>
<keyword evidence="1 3" id="KW-0808">Transferase</keyword>
<comment type="caution">
    <text evidence="3">The sequence shown here is derived from an EMBL/GenBank/DDBJ whole genome shotgun (WGS) entry which is preliminary data.</text>
</comment>
<gene>
    <name evidence="3" type="ORF">US28_C0016G0002</name>
</gene>
<proteinExistence type="predicted"/>
<dbReference type="Gene3D" id="3.40.50.2000">
    <property type="entry name" value="Glycogen Phosphorylase B"/>
    <property type="match status" value="3"/>
</dbReference>
<dbReference type="GO" id="GO:0016757">
    <property type="term" value="F:glycosyltransferase activity"/>
    <property type="evidence" value="ECO:0007669"/>
    <property type="project" value="InterPro"/>
</dbReference>
<dbReference type="AlphaFoldDB" id="A0A0G0FNS0"/>
<dbReference type="SUPFAM" id="SSF53756">
    <property type="entry name" value="UDP-Glycosyltransferase/glycogen phosphorylase"/>
    <property type="match status" value="1"/>
</dbReference>
<reference evidence="3 4" key="1">
    <citation type="journal article" date="2015" name="Nature">
        <title>rRNA introns, odd ribosomes, and small enigmatic genomes across a large radiation of phyla.</title>
        <authorList>
            <person name="Brown C.T."/>
            <person name="Hug L.A."/>
            <person name="Thomas B.C."/>
            <person name="Sharon I."/>
            <person name="Castelle C.J."/>
            <person name="Singh A."/>
            <person name="Wilkins M.J."/>
            <person name="Williams K.H."/>
            <person name="Banfield J.F."/>
        </authorList>
    </citation>
    <scope>NUCLEOTIDE SEQUENCE [LARGE SCALE GENOMIC DNA]</scope>
</reference>
<evidence type="ECO:0000313" key="4">
    <source>
        <dbReference type="Proteomes" id="UP000034448"/>
    </source>
</evidence>
<feature type="domain" description="Glycosyl transferase family 1" evidence="2">
    <location>
        <begin position="157"/>
        <end position="312"/>
    </location>
</feature>
<dbReference type="CDD" id="cd03809">
    <property type="entry name" value="GT4_MtfB-like"/>
    <property type="match status" value="1"/>
</dbReference>
<dbReference type="Pfam" id="PF00534">
    <property type="entry name" value="Glycos_transf_1"/>
    <property type="match status" value="1"/>
</dbReference>
<accession>A0A0G0FNS0</accession>
<sequence>MQNKLKVGFDISQIAHTGGVGVYTQNLAKNLLNDEDLEMVFFYSSLRKPYKGSLKNVKAFRLPPTMFEVLFNRVRTTKIEKFLGDLDIFHSSDWVQPPSNAKQVTTYHDVIPLKYPGWSTSKIVSVHKRRLKIVEKEIDMVIAVSEATKKDLLEVSQIPEEKIKVIYEGVEERFKIQKKEDIEEFKKKYNLPNNFLMAIGGIGERKNLKRIKEASKDYNLIVLGEDVQVSREELPLLYASAELLVYASLYEGFGLPILEAMACGTLVVTSNVSSMPEIAGEAAVLVKPASVESIRNGIVKALDKNDELVEKGLERAKEFSWEKCAKETAQVYKELGDKE</sequence>
<evidence type="ECO:0000313" key="3">
    <source>
        <dbReference type="EMBL" id="KKQ15440.1"/>
    </source>
</evidence>
<dbReference type="GO" id="GO:0009103">
    <property type="term" value="P:lipopolysaccharide biosynthetic process"/>
    <property type="evidence" value="ECO:0007669"/>
    <property type="project" value="TreeGrafter"/>
</dbReference>